<sequence>MALLAHAPEFSIVSKIISDPNSRNVKSFRVSSKLGMIGAKAGINVGSEVKPCEIGVSKWDQYIRQHGQFATPLKGGSKLSKEEEEKQNYYVNMGYAIRTLREEFPELFYRELSFDIYRDDIVFKDPLNTFTGIENYKSILWGLRFHGRIFFRALWVDIIGVWQPMESVIMVRWTVHGIPRIPWESRSRFDGTSEYKLDKEGKIYEHRVDNIALNSPPPKFRVLSVEELVQAMGCPSNARPTYFETSSSSASNKT</sequence>
<accession>A0A6J1D086</accession>
<reference evidence="2" key="1">
    <citation type="submission" date="2025-08" db="UniProtKB">
        <authorList>
            <consortium name="RefSeq"/>
        </authorList>
    </citation>
    <scope>IDENTIFICATION</scope>
    <source>
        <strain evidence="2">OHB3-1</strain>
    </source>
</reference>
<dbReference type="KEGG" id="mcha:111016186"/>
<evidence type="ECO:0000313" key="1">
    <source>
        <dbReference type="Proteomes" id="UP000504603"/>
    </source>
</evidence>
<protein>
    <submittedName>
        <fullName evidence="2">Uncharacterized protein LOC111016186</fullName>
    </submittedName>
</protein>
<dbReference type="PANTHER" id="PTHR31094:SF2">
    <property type="entry name" value="RIKEN CDNA 2310061I04 GENE"/>
    <property type="match status" value="1"/>
</dbReference>
<evidence type="ECO:0000313" key="2">
    <source>
        <dbReference type="RefSeq" id="XP_022147174.1"/>
    </source>
</evidence>
<dbReference type="InterPro" id="IPR032710">
    <property type="entry name" value="NTF2-like_dom_sf"/>
</dbReference>
<dbReference type="AlphaFoldDB" id="A0A6J1D086"/>
<dbReference type="SUPFAM" id="SSF54427">
    <property type="entry name" value="NTF2-like"/>
    <property type="match status" value="1"/>
</dbReference>
<dbReference type="RefSeq" id="XP_022147174.1">
    <property type="nucleotide sequence ID" value="XM_022291482.1"/>
</dbReference>
<dbReference type="Proteomes" id="UP000504603">
    <property type="component" value="Unplaced"/>
</dbReference>
<proteinExistence type="predicted"/>
<keyword evidence="1" id="KW-1185">Reference proteome</keyword>
<name>A0A6J1D086_MOMCH</name>
<dbReference type="PANTHER" id="PTHR31094">
    <property type="entry name" value="RIKEN CDNA 2310061I04 GENE"/>
    <property type="match status" value="1"/>
</dbReference>
<gene>
    <name evidence="2" type="primary">LOC111016186</name>
</gene>
<organism evidence="1 2">
    <name type="scientific">Momordica charantia</name>
    <name type="common">Bitter gourd</name>
    <name type="synonym">Balsam pear</name>
    <dbReference type="NCBI Taxonomy" id="3673"/>
    <lineage>
        <taxon>Eukaryota</taxon>
        <taxon>Viridiplantae</taxon>
        <taxon>Streptophyta</taxon>
        <taxon>Embryophyta</taxon>
        <taxon>Tracheophyta</taxon>
        <taxon>Spermatophyta</taxon>
        <taxon>Magnoliopsida</taxon>
        <taxon>eudicotyledons</taxon>
        <taxon>Gunneridae</taxon>
        <taxon>Pentapetalae</taxon>
        <taxon>rosids</taxon>
        <taxon>fabids</taxon>
        <taxon>Cucurbitales</taxon>
        <taxon>Cucurbitaceae</taxon>
        <taxon>Momordiceae</taxon>
        <taxon>Momordica</taxon>
    </lineage>
</organism>
<dbReference type="InterPro" id="IPR018790">
    <property type="entry name" value="DUF2358"/>
</dbReference>
<dbReference type="GeneID" id="111016186"/>
<dbReference type="OrthoDB" id="44820at2759"/>
<dbReference type="Pfam" id="PF10184">
    <property type="entry name" value="DUF2358"/>
    <property type="match status" value="1"/>
</dbReference>